<reference evidence="3" key="1">
    <citation type="submission" date="2016-10" db="EMBL/GenBank/DDBJ databases">
        <authorList>
            <person name="Varghese N."/>
            <person name="Submissions S."/>
        </authorList>
    </citation>
    <scope>NUCLEOTIDE SEQUENCE [LARGE SCALE GENOMIC DNA]</scope>
    <source>
        <strain evidence="3">CGMCC 4.3504</strain>
    </source>
</reference>
<proteinExistence type="predicted"/>
<feature type="compositionally biased region" description="Low complexity" evidence="1">
    <location>
        <begin position="144"/>
        <end position="153"/>
    </location>
</feature>
<accession>A0A1G6QMD4</accession>
<protein>
    <submittedName>
        <fullName evidence="2">Uncharacterized protein</fullName>
    </submittedName>
</protein>
<feature type="compositionally biased region" description="Gly residues" evidence="1">
    <location>
        <begin position="160"/>
        <end position="170"/>
    </location>
</feature>
<dbReference type="Gene3D" id="2.60.20.30">
    <property type="match status" value="1"/>
</dbReference>
<dbReference type="AlphaFoldDB" id="A0A1G6QMD4"/>
<name>A0A1G6QMD4_9ACTN</name>
<dbReference type="EMBL" id="FMZK01000004">
    <property type="protein sequence ID" value="SDC93463.1"/>
    <property type="molecule type" value="Genomic_DNA"/>
</dbReference>
<evidence type="ECO:0000313" key="3">
    <source>
        <dbReference type="Proteomes" id="UP000182100"/>
    </source>
</evidence>
<organism evidence="2 3">
    <name type="scientific">Streptomyces prasinopilosus</name>
    <dbReference type="NCBI Taxonomy" id="67344"/>
    <lineage>
        <taxon>Bacteria</taxon>
        <taxon>Bacillati</taxon>
        <taxon>Actinomycetota</taxon>
        <taxon>Actinomycetes</taxon>
        <taxon>Kitasatosporales</taxon>
        <taxon>Streptomycetaceae</taxon>
        <taxon>Streptomyces</taxon>
    </lineage>
</organism>
<dbReference type="Proteomes" id="UP000182100">
    <property type="component" value="Unassembled WGS sequence"/>
</dbReference>
<dbReference type="InterPro" id="IPR015791">
    <property type="entry name" value="Antimic/Inh_G_crystallin-like"/>
</dbReference>
<feature type="region of interest" description="Disordered" evidence="1">
    <location>
        <begin position="99"/>
        <end position="178"/>
    </location>
</feature>
<evidence type="ECO:0000256" key="1">
    <source>
        <dbReference type="SAM" id="MobiDB-lite"/>
    </source>
</evidence>
<gene>
    <name evidence="2" type="ORF">SAMN05216505_104182</name>
</gene>
<evidence type="ECO:0000313" key="2">
    <source>
        <dbReference type="EMBL" id="SDC93463.1"/>
    </source>
</evidence>
<keyword evidence="3" id="KW-1185">Reference proteome</keyword>
<sequence>MTAALPVSTASAINRTDCGGRTDFVKVWYDGGSRTVRYADACVLAPNLPGAEGISSGNHNVEMWLGNEVRTMGRWPIVIDVENLDPTLHLLQIRRPRRSANSAGPLTPQVRRPRRSAGPVAPPVRWVRGEGPCSGPRPPEHGPSARAGAAAVGRSRRGTGTPGRGTGRGAARGPRTVSTSAVVVPTSFI</sequence>